<dbReference type="InterPro" id="IPR044148">
    <property type="entry name" value="ALDH_GabD1-like"/>
</dbReference>
<dbReference type="Pfam" id="PF00171">
    <property type="entry name" value="Aldedh"/>
    <property type="match status" value="1"/>
</dbReference>
<dbReference type="GO" id="GO:0004030">
    <property type="term" value="F:aldehyde dehydrogenase [NAD(P)+] activity"/>
    <property type="evidence" value="ECO:0007669"/>
    <property type="project" value="InterPro"/>
</dbReference>
<dbReference type="Gene3D" id="3.40.605.10">
    <property type="entry name" value="Aldehyde Dehydrogenase, Chain A, domain 1"/>
    <property type="match status" value="1"/>
</dbReference>
<organism evidence="5 6">
    <name type="scientific">Cerasicoccus arenae</name>
    <dbReference type="NCBI Taxonomy" id="424488"/>
    <lineage>
        <taxon>Bacteria</taxon>
        <taxon>Pseudomonadati</taxon>
        <taxon>Verrucomicrobiota</taxon>
        <taxon>Opitutia</taxon>
        <taxon>Puniceicoccales</taxon>
        <taxon>Cerasicoccaceae</taxon>
        <taxon>Cerasicoccus</taxon>
    </lineage>
</organism>
<dbReference type="InterPro" id="IPR016163">
    <property type="entry name" value="Ald_DH_C"/>
</dbReference>
<evidence type="ECO:0000256" key="1">
    <source>
        <dbReference type="ARBA" id="ARBA00009986"/>
    </source>
</evidence>
<name>A0A8J3DDY5_9BACT</name>
<dbReference type="Gene3D" id="3.40.309.10">
    <property type="entry name" value="Aldehyde Dehydrogenase, Chain A, domain 2"/>
    <property type="match status" value="1"/>
</dbReference>
<dbReference type="PANTHER" id="PTHR43217:SF1">
    <property type="entry name" value="SUCCINATE SEMIALDEHYDE DEHYDROGENASE [NAD(P)+] SAD"/>
    <property type="match status" value="1"/>
</dbReference>
<dbReference type="InterPro" id="IPR047110">
    <property type="entry name" value="GABD/Sad-like"/>
</dbReference>
<dbReference type="RefSeq" id="WP_189515959.1">
    <property type="nucleotide sequence ID" value="NZ_BMXG01000018.1"/>
</dbReference>
<dbReference type="Proteomes" id="UP000642829">
    <property type="component" value="Unassembled WGS sequence"/>
</dbReference>
<comment type="similarity">
    <text evidence="1">Belongs to the aldehyde dehydrogenase family.</text>
</comment>
<accession>A0A8J3DDY5</accession>
<feature type="domain" description="Aldehyde dehydrogenase" evidence="4">
    <location>
        <begin position="3"/>
        <end position="452"/>
    </location>
</feature>
<dbReference type="FunFam" id="3.40.605.10:FF:000012">
    <property type="entry name" value="NAD-dependent succinate-semialdehyde dehydrogenase"/>
    <property type="match status" value="1"/>
</dbReference>
<dbReference type="InterPro" id="IPR016161">
    <property type="entry name" value="Ald_DH/histidinol_DH"/>
</dbReference>
<gene>
    <name evidence="5" type="ORF">GCM10007047_26270</name>
</gene>
<dbReference type="SUPFAM" id="SSF53720">
    <property type="entry name" value="ALDH-like"/>
    <property type="match status" value="1"/>
</dbReference>
<dbReference type="PANTHER" id="PTHR43217">
    <property type="entry name" value="SUCCINATE SEMIALDEHYDE DEHYDROGENASE [NAD(P)+] SAD"/>
    <property type="match status" value="1"/>
</dbReference>
<evidence type="ECO:0000256" key="3">
    <source>
        <dbReference type="ARBA" id="ARBA00023002"/>
    </source>
</evidence>
<evidence type="ECO:0000313" key="5">
    <source>
        <dbReference type="EMBL" id="GHC07820.1"/>
    </source>
</evidence>
<reference evidence="5" key="2">
    <citation type="submission" date="2020-09" db="EMBL/GenBank/DDBJ databases">
        <authorList>
            <person name="Sun Q."/>
            <person name="Kim S."/>
        </authorList>
    </citation>
    <scope>NUCLEOTIDE SEQUENCE</scope>
    <source>
        <strain evidence="5">KCTC 12870</strain>
    </source>
</reference>
<proteinExistence type="inferred from homology"/>
<evidence type="ECO:0000259" key="4">
    <source>
        <dbReference type="Pfam" id="PF00171"/>
    </source>
</evidence>
<keyword evidence="3" id="KW-0560">Oxidoreductase</keyword>
<dbReference type="InterPro" id="IPR016162">
    <property type="entry name" value="Ald_DH_N"/>
</dbReference>
<evidence type="ECO:0000313" key="6">
    <source>
        <dbReference type="Proteomes" id="UP000642829"/>
    </source>
</evidence>
<dbReference type="GO" id="GO:0004777">
    <property type="term" value="F:succinate-semialdehyde dehydrogenase (NAD+) activity"/>
    <property type="evidence" value="ECO:0007669"/>
    <property type="project" value="TreeGrafter"/>
</dbReference>
<protein>
    <submittedName>
        <fullName evidence="5">Aldehyde dehydrogenase</fullName>
    </submittedName>
</protein>
<keyword evidence="6" id="KW-1185">Reference proteome</keyword>
<dbReference type="AlphaFoldDB" id="A0A8J3DDY5"/>
<dbReference type="CDD" id="cd07100">
    <property type="entry name" value="ALDH_SSADH1_GabD1"/>
    <property type="match status" value="1"/>
</dbReference>
<comment type="caution">
    <text evidence="5">The sequence shown here is derived from an EMBL/GenBank/DDBJ whole genome shotgun (WGS) entry which is preliminary data.</text>
</comment>
<reference evidence="5" key="1">
    <citation type="journal article" date="2014" name="Int. J. Syst. Evol. Microbiol.">
        <title>Complete genome sequence of Corynebacterium casei LMG S-19264T (=DSM 44701T), isolated from a smear-ripened cheese.</title>
        <authorList>
            <consortium name="US DOE Joint Genome Institute (JGI-PGF)"/>
            <person name="Walter F."/>
            <person name="Albersmeier A."/>
            <person name="Kalinowski J."/>
            <person name="Ruckert C."/>
        </authorList>
    </citation>
    <scope>NUCLEOTIDE SEQUENCE</scope>
    <source>
        <strain evidence="5">KCTC 12870</strain>
    </source>
</reference>
<keyword evidence="2" id="KW-0521">NADP</keyword>
<dbReference type="InterPro" id="IPR015590">
    <property type="entry name" value="Aldehyde_DH_dom"/>
</dbReference>
<dbReference type="EMBL" id="BMXG01000018">
    <property type="protein sequence ID" value="GHC07820.1"/>
    <property type="molecule type" value="Genomic_DNA"/>
</dbReference>
<sequence length="455" mass="49133">MSLQTVNPAKGELVREFPSIDIPEILRILDDVVTDAAVWRGMSFYERGNCFRSAAKLLRANKEAYGKTITLEMGKPITEAMAECEKCAWVCEYYADKAAEYLADEPLETSASEAFATFQPLGCVLAIMPWNFPFWQVFRAAAPGMMAGNAMVLKHASNVPQCALTIESIFQQSGFPMNVFRTLMVGSDGAAIAIAHPAVNAVTLTGSTKAGEKVAAMAGSLIKKCVLELGGADAYIVLEDADLDLAVEKIVAGRMLNAGQSCIAAKRAIVLPKVREAFEQKVVAAMKEITLGDPTLAQTKLGPMARIDLRDEIHDQVQASIKAGAKLLIGGYIPEQPGAWYPPTVISDSPEGSPAYDQEMFGPVLSIVEAKDEHDAVRIANSSEYGLGGAVFTQNLERGRKLAREKLHAGAVFINDFVKSDPRLPFGGMKRSGYGRELSSYGIKEFVNIKTVVLA</sequence>
<evidence type="ECO:0000256" key="2">
    <source>
        <dbReference type="ARBA" id="ARBA00022857"/>
    </source>
</evidence>
<dbReference type="FunFam" id="3.40.309.10:FF:000009">
    <property type="entry name" value="Aldehyde dehydrogenase A"/>
    <property type="match status" value="1"/>
</dbReference>